<accession>A0ABQ3D2D8</accession>
<proteinExistence type="predicted"/>
<evidence type="ECO:0000313" key="2">
    <source>
        <dbReference type="Proteomes" id="UP000634455"/>
    </source>
</evidence>
<name>A0ABQ3D2D8_9RHOB</name>
<evidence type="ECO:0000313" key="1">
    <source>
        <dbReference type="EMBL" id="GHA49969.1"/>
    </source>
</evidence>
<comment type="caution">
    <text evidence="1">The sequence shown here is derived from an EMBL/GenBank/DDBJ whole genome shotgun (WGS) entry which is preliminary data.</text>
</comment>
<reference evidence="2" key="1">
    <citation type="journal article" date="2019" name="Int. J. Syst. Evol. Microbiol.">
        <title>The Global Catalogue of Microorganisms (GCM) 10K type strain sequencing project: providing services to taxonomists for standard genome sequencing and annotation.</title>
        <authorList>
            <consortium name="The Broad Institute Genomics Platform"/>
            <consortium name="The Broad Institute Genome Sequencing Center for Infectious Disease"/>
            <person name="Wu L."/>
            <person name="Ma J."/>
        </authorList>
    </citation>
    <scope>NUCLEOTIDE SEQUENCE [LARGE SCALE GENOMIC DNA]</scope>
    <source>
        <strain evidence="2">KCTC 32465</strain>
    </source>
</reference>
<dbReference type="EMBL" id="BMZF01000003">
    <property type="protein sequence ID" value="GHA49969.1"/>
    <property type="molecule type" value="Genomic_DNA"/>
</dbReference>
<sequence length="53" mass="5851">MQNAANINTIAFLSAMKYPIDQRLSLLAELGAKVMKANDLLQENSDRITKAKS</sequence>
<gene>
    <name evidence="1" type="ORF">GCM10008927_13630</name>
</gene>
<keyword evidence="2" id="KW-1185">Reference proteome</keyword>
<protein>
    <submittedName>
        <fullName evidence="1">Uncharacterized protein</fullName>
    </submittedName>
</protein>
<dbReference type="Proteomes" id="UP000634455">
    <property type="component" value="Unassembled WGS sequence"/>
</dbReference>
<organism evidence="1 2">
    <name type="scientific">Paramylibacter ulvae</name>
    <dbReference type="NCBI Taxonomy" id="1651968"/>
    <lineage>
        <taxon>Bacteria</taxon>
        <taxon>Pseudomonadati</taxon>
        <taxon>Pseudomonadota</taxon>
        <taxon>Alphaproteobacteria</taxon>
        <taxon>Rhodobacterales</taxon>
        <taxon>Paracoccaceae</taxon>
        <taxon>Paramylibacter</taxon>
    </lineage>
</organism>